<feature type="non-terminal residue" evidence="5">
    <location>
        <position position="1"/>
    </location>
</feature>
<comment type="caution">
    <text evidence="5">The sequence shown here is derived from an EMBL/GenBank/DDBJ whole genome shotgun (WGS) entry which is preliminary data.</text>
</comment>
<sequence length="136" mass="15645">SKLKVHKSNQSLQFLEDSRVRVNCSITSQTSPDSQHAVLWYARKAEPGEPDELLLKIEHTGAFEYGAYAEEERLRSRVQSERLSPRLYGLTLHRAETSDSGTYYCLVEEWLMDPDGLWYRLAQDSSGFTHVVVRQP</sequence>
<evidence type="ECO:0000256" key="1">
    <source>
        <dbReference type="ARBA" id="ARBA00022729"/>
    </source>
</evidence>
<keyword evidence="2" id="KW-1015">Disulfide bond</keyword>
<keyword evidence="3" id="KW-0393">Immunoglobulin domain</keyword>
<accession>A0ABD0QEG6</accession>
<dbReference type="InterPro" id="IPR051102">
    <property type="entry name" value="IgSF_V-set/TM_domain"/>
</dbReference>
<dbReference type="InterPro" id="IPR013106">
    <property type="entry name" value="Ig_V-set"/>
</dbReference>
<dbReference type="PANTHER" id="PTHR12207">
    <property type="entry name" value="V-SET AND TRANSMEMBRANE DOMAIN-CONTAINING PROTEIN"/>
    <property type="match status" value="1"/>
</dbReference>
<feature type="non-terminal residue" evidence="5">
    <location>
        <position position="136"/>
    </location>
</feature>
<name>A0ABD0QEG6_CIRMR</name>
<feature type="domain" description="Ig-like" evidence="4">
    <location>
        <begin position="1"/>
        <end position="108"/>
    </location>
</feature>
<proteinExistence type="predicted"/>
<evidence type="ECO:0000313" key="5">
    <source>
        <dbReference type="EMBL" id="KAL0184083.1"/>
    </source>
</evidence>
<reference evidence="5 6" key="1">
    <citation type="submission" date="2024-05" db="EMBL/GenBank/DDBJ databases">
        <title>Genome sequencing and assembly of Indian major carp, Cirrhinus mrigala (Hamilton, 1822).</title>
        <authorList>
            <person name="Mohindra V."/>
            <person name="Chowdhury L.M."/>
            <person name="Lal K."/>
            <person name="Jena J.K."/>
        </authorList>
    </citation>
    <scope>NUCLEOTIDE SEQUENCE [LARGE SCALE GENOMIC DNA]</scope>
    <source>
        <strain evidence="5">CM1030</strain>
        <tissue evidence="5">Blood</tissue>
    </source>
</reference>
<evidence type="ECO:0000256" key="2">
    <source>
        <dbReference type="ARBA" id="ARBA00023157"/>
    </source>
</evidence>
<dbReference type="InterPro" id="IPR013783">
    <property type="entry name" value="Ig-like_fold"/>
</dbReference>
<dbReference type="InterPro" id="IPR036179">
    <property type="entry name" value="Ig-like_dom_sf"/>
</dbReference>
<dbReference type="SUPFAM" id="SSF48726">
    <property type="entry name" value="Immunoglobulin"/>
    <property type="match status" value="1"/>
</dbReference>
<dbReference type="PROSITE" id="PS50835">
    <property type="entry name" value="IG_LIKE"/>
    <property type="match status" value="1"/>
</dbReference>
<keyword evidence="6" id="KW-1185">Reference proteome</keyword>
<dbReference type="Gene3D" id="2.60.40.10">
    <property type="entry name" value="Immunoglobulins"/>
    <property type="match status" value="1"/>
</dbReference>
<dbReference type="Proteomes" id="UP001529510">
    <property type="component" value="Unassembled WGS sequence"/>
</dbReference>
<protein>
    <recommendedName>
        <fullName evidence="4">Ig-like domain-containing protein</fullName>
    </recommendedName>
</protein>
<organism evidence="5 6">
    <name type="scientific">Cirrhinus mrigala</name>
    <name type="common">Mrigala</name>
    <dbReference type="NCBI Taxonomy" id="683832"/>
    <lineage>
        <taxon>Eukaryota</taxon>
        <taxon>Metazoa</taxon>
        <taxon>Chordata</taxon>
        <taxon>Craniata</taxon>
        <taxon>Vertebrata</taxon>
        <taxon>Euteleostomi</taxon>
        <taxon>Actinopterygii</taxon>
        <taxon>Neopterygii</taxon>
        <taxon>Teleostei</taxon>
        <taxon>Ostariophysi</taxon>
        <taxon>Cypriniformes</taxon>
        <taxon>Cyprinidae</taxon>
        <taxon>Labeoninae</taxon>
        <taxon>Labeonini</taxon>
        <taxon>Cirrhinus</taxon>
    </lineage>
</organism>
<dbReference type="SMART" id="SM00409">
    <property type="entry name" value="IG"/>
    <property type="match status" value="1"/>
</dbReference>
<dbReference type="Pfam" id="PF07686">
    <property type="entry name" value="V-set"/>
    <property type="match status" value="1"/>
</dbReference>
<gene>
    <name evidence="5" type="ORF">M9458_019779</name>
</gene>
<evidence type="ECO:0000313" key="6">
    <source>
        <dbReference type="Proteomes" id="UP001529510"/>
    </source>
</evidence>
<keyword evidence="1" id="KW-0732">Signal</keyword>
<dbReference type="EMBL" id="JAMKFB020000009">
    <property type="protein sequence ID" value="KAL0184083.1"/>
    <property type="molecule type" value="Genomic_DNA"/>
</dbReference>
<dbReference type="FunFam" id="2.60.40.10:FF:002170">
    <property type="entry name" value="Immunoglobulin superfamily, member 3"/>
    <property type="match status" value="1"/>
</dbReference>
<evidence type="ECO:0000259" key="4">
    <source>
        <dbReference type="PROSITE" id="PS50835"/>
    </source>
</evidence>
<dbReference type="InterPro" id="IPR003599">
    <property type="entry name" value="Ig_sub"/>
</dbReference>
<dbReference type="InterPro" id="IPR007110">
    <property type="entry name" value="Ig-like_dom"/>
</dbReference>
<dbReference type="AlphaFoldDB" id="A0ABD0QEG6"/>
<evidence type="ECO:0000256" key="3">
    <source>
        <dbReference type="ARBA" id="ARBA00023319"/>
    </source>
</evidence>